<evidence type="ECO:0000313" key="8">
    <source>
        <dbReference type="EMBL" id="BAH05423.1"/>
    </source>
</evidence>
<keyword evidence="2 6" id="KW-0547">Nucleotide-binding</keyword>
<dbReference type="GO" id="GO:0016887">
    <property type="term" value="F:ATP hydrolysis activity"/>
    <property type="evidence" value="ECO:0007669"/>
    <property type="project" value="UniProtKB-UniRule"/>
</dbReference>
<dbReference type="CDD" id="cd02037">
    <property type="entry name" value="Mrp_NBP35"/>
    <property type="match status" value="1"/>
</dbReference>
<comment type="subunit">
    <text evidence="6">Homodimer.</text>
</comment>
<dbReference type="PANTHER" id="PTHR42961">
    <property type="entry name" value="IRON-SULFUR PROTEIN NUBPL"/>
    <property type="match status" value="1"/>
</dbReference>
<keyword evidence="3 6" id="KW-0067">ATP-binding</keyword>
<keyword evidence="1 6" id="KW-0479">Metal-binding</keyword>
<evidence type="ECO:0000256" key="2">
    <source>
        <dbReference type="ARBA" id="ARBA00022741"/>
    </source>
</evidence>
<keyword evidence="4 6" id="KW-0408">Iron</keyword>
<dbReference type="InterPro" id="IPR019591">
    <property type="entry name" value="Mrp/NBP35_ATP-bd"/>
</dbReference>
<dbReference type="PANTHER" id="PTHR42961:SF2">
    <property type="entry name" value="IRON-SULFUR PROTEIN NUBPL"/>
    <property type="match status" value="1"/>
</dbReference>
<feature type="compositionally biased region" description="Polar residues" evidence="7">
    <location>
        <begin position="9"/>
        <end position="18"/>
    </location>
</feature>
<keyword evidence="5 6" id="KW-0411">Iron-sulfur</keyword>
<evidence type="ECO:0000256" key="3">
    <source>
        <dbReference type="ARBA" id="ARBA00022840"/>
    </source>
</evidence>
<dbReference type="Pfam" id="PF10609">
    <property type="entry name" value="ParA"/>
    <property type="match status" value="1"/>
</dbReference>
<dbReference type="Proteomes" id="UP000007969">
    <property type="component" value="Chromosome"/>
</dbReference>
<proteinExistence type="inferred from homology"/>
<dbReference type="GO" id="GO:0140663">
    <property type="term" value="F:ATP-dependent FeS chaperone activity"/>
    <property type="evidence" value="ECO:0007669"/>
    <property type="project" value="InterPro"/>
</dbReference>
<dbReference type="GO" id="GO:0016226">
    <property type="term" value="P:iron-sulfur cluster assembly"/>
    <property type="evidence" value="ECO:0007669"/>
    <property type="project" value="InterPro"/>
</dbReference>
<gene>
    <name evidence="8" type="ordered locus">CKR_0372</name>
</gene>
<dbReference type="GO" id="GO:0046872">
    <property type="term" value="F:metal ion binding"/>
    <property type="evidence" value="ECO:0007669"/>
    <property type="project" value="UniProtKB-KW"/>
</dbReference>
<dbReference type="EMBL" id="AP009049">
    <property type="protein sequence ID" value="BAH05423.1"/>
    <property type="molecule type" value="Genomic_DNA"/>
</dbReference>
<dbReference type="KEGG" id="ckr:CKR_0372"/>
<dbReference type="AlphaFoldDB" id="B9DYU8"/>
<sequence>MQGDDFMSDCSSCPSNDGCSKDNESCDVDIDFNPYNKVKRIIGIMSGKGGVGKSSISVLVARQLKKMGYSVGILDADITGPSIPNLMGLKGKRAETTEEFIVPVDTKDAIKAISLNLLLEDESQPVIWRGPVIGGAVKQLWTDVIWGELDYLIIDMPPGTGDVALTVMQSMPIDGIVMISVPQDLVSMIVSKAVNMAKTMNINILGVIENMSYITCPDCGKQIKLFNGESTDKFLKDMDLKLLGELPMLSGISSLSEQGDESISENLQKIFKPIVENIINSLKDIPPKE</sequence>
<dbReference type="GO" id="GO:0051539">
    <property type="term" value="F:4 iron, 4 sulfur cluster binding"/>
    <property type="evidence" value="ECO:0007669"/>
    <property type="project" value="TreeGrafter"/>
</dbReference>
<dbReference type="Gene3D" id="3.40.50.300">
    <property type="entry name" value="P-loop containing nucleotide triphosphate hydrolases"/>
    <property type="match status" value="1"/>
</dbReference>
<dbReference type="FunFam" id="3.40.50.300:FF:001119">
    <property type="entry name" value="Iron-sulfur cluster carrier protein"/>
    <property type="match status" value="1"/>
</dbReference>
<dbReference type="InterPro" id="IPR033756">
    <property type="entry name" value="YlxH/NBP35"/>
</dbReference>
<name>B9DYU8_CLOK1</name>
<keyword evidence="6" id="KW-0378">Hydrolase</keyword>
<dbReference type="HOGENOM" id="CLU_024839_0_2_9"/>
<dbReference type="HAMAP" id="MF_02040">
    <property type="entry name" value="Mrp_NBP35"/>
    <property type="match status" value="1"/>
</dbReference>
<evidence type="ECO:0000256" key="5">
    <source>
        <dbReference type="ARBA" id="ARBA00023014"/>
    </source>
</evidence>
<dbReference type="GO" id="GO:0005524">
    <property type="term" value="F:ATP binding"/>
    <property type="evidence" value="ECO:0007669"/>
    <property type="project" value="UniProtKB-UniRule"/>
</dbReference>
<organism evidence="8 9">
    <name type="scientific">Clostridium kluyveri (strain NBRC 12016)</name>
    <dbReference type="NCBI Taxonomy" id="583346"/>
    <lineage>
        <taxon>Bacteria</taxon>
        <taxon>Bacillati</taxon>
        <taxon>Bacillota</taxon>
        <taxon>Clostridia</taxon>
        <taxon>Eubacteriales</taxon>
        <taxon>Clostridiaceae</taxon>
        <taxon>Clostridium</taxon>
    </lineage>
</organism>
<dbReference type="InterPro" id="IPR000808">
    <property type="entry name" value="Mrp-like_CS"/>
</dbReference>
<comment type="similarity">
    <text evidence="6">Belongs to the Mrp/NBP35 ATP-binding proteins family.</text>
</comment>
<evidence type="ECO:0000256" key="7">
    <source>
        <dbReference type="SAM" id="MobiDB-lite"/>
    </source>
</evidence>
<dbReference type="PROSITE" id="PS01215">
    <property type="entry name" value="MRP"/>
    <property type="match status" value="1"/>
</dbReference>
<evidence type="ECO:0000313" key="9">
    <source>
        <dbReference type="Proteomes" id="UP000007969"/>
    </source>
</evidence>
<accession>B9DYU8</accession>
<evidence type="ECO:0000256" key="6">
    <source>
        <dbReference type="HAMAP-Rule" id="MF_02040"/>
    </source>
</evidence>
<comment type="function">
    <text evidence="6">Binds and transfers iron-sulfur (Fe-S) clusters to target apoproteins. Can hydrolyze ATP.</text>
</comment>
<dbReference type="InterPro" id="IPR027417">
    <property type="entry name" value="P-loop_NTPase"/>
</dbReference>
<dbReference type="InterPro" id="IPR044304">
    <property type="entry name" value="NUBPL-like"/>
</dbReference>
<feature type="binding site" evidence="6">
    <location>
        <begin position="47"/>
        <end position="54"/>
    </location>
    <ligand>
        <name>ATP</name>
        <dbReference type="ChEBI" id="CHEBI:30616"/>
    </ligand>
</feature>
<evidence type="ECO:0000256" key="1">
    <source>
        <dbReference type="ARBA" id="ARBA00022723"/>
    </source>
</evidence>
<feature type="region of interest" description="Disordered" evidence="7">
    <location>
        <begin position="1"/>
        <end position="20"/>
    </location>
</feature>
<evidence type="ECO:0000256" key="4">
    <source>
        <dbReference type="ARBA" id="ARBA00023004"/>
    </source>
</evidence>
<dbReference type="SUPFAM" id="SSF52540">
    <property type="entry name" value="P-loop containing nucleoside triphosphate hydrolases"/>
    <property type="match status" value="1"/>
</dbReference>
<reference evidence="9" key="1">
    <citation type="submission" date="2005-09" db="EMBL/GenBank/DDBJ databases">
        <title>Complete genome sequence of Clostridium kluyveri and comparative genomics of Clostridia species.</title>
        <authorList>
            <person name="Inui M."/>
            <person name="Nonaka H."/>
            <person name="Shinoda Y."/>
            <person name="Ikenaga Y."/>
            <person name="Abe M."/>
            <person name="Naito K."/>
            <person name="Vertes A.A."/>
            <person name="Yukawa H."/>
        </authorList>
    </citation>
    <scope>NUCLEOTIDE SEQUENCE [LARGE SCALE GENOMIC DNA]</scope>
    <source>
        <strain evidence="9">NBRC 12016</strain>
    </source>
</reference>
<protein>
    <recommendedName>
        <fullName evidence="6">Iron-sulfur cluster carrier protein</fullName>
    </recommendedName>
</protein>